<gene>
    <name evidence="6" type="ORF">ADU59_22360</name>
</gene>
<dbReference type="PATRIC" id="fig|1612624.7.peg.2142"/>
<comment type="caution">
    <text evidence="6">The sequence shown here is derived from an EMBL/GenBank/DDBJ whole genome shotgun (WGS) entry which is preliminary data.</text>
</comment>
<dbReference type="STRING" id="1612624.ADU59_22360"/>
<protein>
    <submittedName>
        <fullName evidence="6">Hemolysin</fullName>
    </submittedName>
</protein>
<keyword evidence="2" id="KW-0813">Transport</keyword>
<reference evidence="6 7" key="1">
    <citation type="journal article" date="2016" name="Syst. Appl. Microbiol.">
        <title>Pararhizobium polonicum sp. nov. isolated from tumors on stone fruit rootstocks.</title>
        <authorList>
            <person name="Pulawska J."/>
            <person name="Kuzmanovic N."/>
            <person name="Willems A."/>
            <person name="Pothier J.F."/>
        </authorList>
    </citation>
    <scope>NUCLEOTIDE SEQUENCE [LARGE SCALE GENOMIC DNA]</scope>
    <source>
        <strain evidence="6 7">F5.1</strain>
    </source>
</reference>
<dbReference type="InterPro" id="IPR017871">
    <property type="entry name" value="ABC_transporter-like_CS"/>
</dbReference>
<dbReference type="GO" id="GO:0015697">
    <property type="term" value="P:quaternary ammonium group transport"/>
    <property type="evidence" value="ECO:0007669"/>
    <property type="project" value="UniProtKB-ARBA"/>
</dbReference>
<accession>A0A1C7NW35</accession>
<evidence type="ECO:0000259" key="5">
    <source>
        <dbReference type="PROSITE" id="PS50893"/>
    </source>
</evidence>
<dbReference type="Gene3D" id="3.40.50.300">
    <property type="entry name" value="P-loop containing nucleotide triphosphate hydrolases"/>
    <property type="match status" value="1"/>
</dbReference>
<dbReference type="GO" id="GO:0016887">
    <property type="term" value="F:ATP hydrolysis activity"/>
    <property type="evidence" value="ECO:0007669"/>
    <property type="project" value="InterPro"/>
</dbReference>
<dbReference type="InterPro" id="IPR003593">
    <property type="entry name" value="AAA+_ATPase"/>
</dbReference>
<comment type="similarity">
    <text evidence="1">Belongs to the ABC transporter superfamily.</text>
</comment>
<evidence type="ECO:0000256" key="1">
    <source>
        <dbReference type="ARBA" id="ARBA00005417"/>
    </source>
</evidence>
<dbReference type="GO" id="GO:0055052">
    <property type="term" value="C:ATP-binding cassette (ABC) transporter complex, substrate-binding subunit-containing"/>
    <property type="evidence" value="ECO:0007669"/>
    <property type="project" value="InterPro"/>
</dbReference>
<evidence type="ECO:0000256" key="4">
    <source>
        <dbReference type="ARBA" id="ARBA00022840"/>
    </source>
</evidence>
<feature type="domain" description="ABC transporter" evidence="5">
    <location>
        <begin position="22"/>
        <end position="269"/>
    </location>
</feature>
<dbReference type="AlphaFoldDB" id="A0A1C7NW35"/>
<dbReference type="InterPro" id="IPR003439">
    <property type="entry name" value="ABC_transporter-like_ATP-bd"/>
</dbReference>
<dbReference type="PANTHER" id="PTHR43869:SF1">
    <property type="entry name" value="GLYCINE BETAINE_PROLINE BETAINE TRANSPORT SYSTEM ATP-BINDING PROTEIN PROV"/>
    <property type="match status" value="1"/>
</dbReference>
<dbReference type="PANTHER" id="PTHR43869">
    <property type="entry name" value="GLYCINE BETAINE/PROLINE BETAINE TRANSPORT SYSTEM ATP-BINDING PROTEIN PROV"/>
    <property type="match status" value="1"/>
</dbReference>
<keyword evidence="7" id="KW-1185">Reference proteome</keyword>
<dbReference type="Proteomes" id="UP000093111">
    <property type="component" value="Unassembled WGS sequence"/>
</dbReference>
<dbReference type="InterPro" id="IPR022473">
    <property type="entry name" value="ABC_trnsptr_Choline_ATP-bd"/>
</dbReference>
<dbReference type="GO" id="GO:0015220">
    <property type="term" value="F:choline transmembrane transporter activity"/>
    <property type="evidence" value="ECO:0007669"/>
    <property type="project" value="InterPro"/>
</dbReference>
<dbReference type="GO" id="GO:0005524">
    <property type="term" value="F:ATP binding"/>
    <property type="evidence" value="ECO:0007669"/>
    <property type="project" value="UniProtKB-KW"/>
</dbReference>
<evidence type="ECO:0000256" key="3">
    <source>
        <dbReference type="ARBA" id="ARBA00022741"/>
    </source>
</evidence>
<dbReference type="EMBL" id="LGLV01000015">
    <property type="protein sequence ID" value="OBZ93213.1"/>
    <property type="molecule type" value="Genomic_DNA"/>
</dbReference>
<sequence>MTDAVVFKNVDIIFGNRPQAAIAMVDQGKTRDEIGAATGLVLGVADASLTITEGEILVLMGLSGSGKSTLLRAVNGLAPVVRGEVQVKTGHGMINPYKTSAKSLRDFRMHDVSMVFQQFALLPWRTVEDNVGFGLELAGVPDKERKDRVAEQLELVNLTKWASRQVKELSGGMQQRVGLARAFATGAPILLMDEPFSALDPLIRTRLQDELLEFQRRLKKTILFVSHDLDEAFRIGNRIAIMEGGRIIQCGTPQDIVKNPANQYVADFVQHMNPITMLTAMDVMSQGVNRAGSGAGVSATAKPTTPLIDILDAMSRQPGSIGVVENGAIVGTIDAQNVVEGLTRHRNKS</sequence>
<keyword evidence="4" id="KW-0067">ATP-binding</keyword>
<organism evidence="6 7">
    <name type="scientific">Pararhizobium polonicum</name>
    <dbReference type="NCBI Taxonomy" id="1612624"/>
    <lineage>
        <taxon>Bacteria</taxon>
        <taxon>Pseudomonadati</taxon>
        <taxon>Pseudomonadota</taxon>
        <taxon>Alphaproteobacteria</taxon>
        <taxon>Hyphomicrobiales</taxon>
        <taxon>Rhizobiaceae</taxon>
        <taxon>Rhizobium/Agrobacterium group</taxon>
        <taxon>Pararhizobium</taxon>
    </lineage>
</organism>
<dbReference type="Pfam" id="PF00005">
    <property type="entry name" value="ABC_tran"/>
    <property type="match status" value="1"/>
</dbReference>
<dbReference type="InterPro" id="IPR051921">
    <property type="entry name" value="ABC_osmolyte_uptake_ATP-bind"/>
</dbReference>
<evidence type="ECO:0000313" key="6">
    <source>
        <dbReference type="EMBL" id="OBZ93213.1"/>
    </source>
</evidence>
<dbReference type="SUPFAM" id="SSF52540">
    <property type="entry name" value="P-loop containing nucleoside triphosphate hydrolases"/>
    <property type="match status" value="1"/>
</dbReference>
<dbReference type="PROSITE" id="PS50893">
    <property type="entry name" value="ABC_TRANSPORTER_2"/>
    <property type="match status" value="1"/>
</dbReference>
<dbReference type="FunFam" id="3.40.50.300:FF:000425">
    <property type="entry name" value="Probable ABC transporter, ATP-binding subunit"/>
    <property type="match status" value="1"/>
</dbReference>
<dbReference type="SMART" id="SM00382">
    <property type="entry name" value="AAA"/>
    <property type="match status" value="1"/>
</dbReference>
<proteinExistence type="inferred from homology"/>
<dbReference type="InterPro" id="IPR027417">
    <property type="entry name" value="P-loop_NTPase"/>
</dbReference>
<dbReference type="NCBIfam" id="TIGR03415">
    <property type="entry name" value="ABC_choXWV_ATP"/>
    <property type="match status" value="1"/>
</dbReference>
<name>A0A1C7NW35_9HYPH</name>
<evidence type="ECO:0000313" key="7">
    <source>
        <dbReference type="Proteomes" id="UP000093111"/>
    </source>
</evidence>
<dbReference type="RefSeq" id="WP_068956689.1">
    <property type="nucleotide sequence ID" value="NZ_LGLV01000015.1"/>
</dbReference>
<keyword evidence="3" id="KW-0547">Nucleotide-binding</keyword>
<dbReference type="PROSITE" id="PS00211">
    <property type="entry name" value="ABC_TRANSPORTER_1"/>
    <property type="match status" value="1"/>
</dbReference>
<evidence type="ECO:0000256" key="2">
    <source>
        <dbReference type="ARBA" id="ARBA00022448"/>
    </source>
</evidence>
<dbReference type="OrthoDB" id="9802264at2"/>